<comment type="caution">
    <text evidence="1">The sequence shown here is derived from an EMBL/GenBank/DDBJ whole genome shotgun (WGS) entry which is preliminary data.</text>
</comment>
<reference evidence="1" key="1">
    <citation type="submission" date="2022-06" db="EMBL/GenBank/DDBJ databases">
        <authorList>
            <person name="Legras J.-L."/>
            <person name="Devillers H."/>
            <person name="Grondin C."/>
        </authorList>
    </citation>
    <scope>NUCLEOTIDE SEQUENCE</scope>
    <source>
        <strain evidence="1">CLIB 1444</strain>
    </source>
</reference>
<keyword evidence="2" id="KW-1185">Reference proteome</keyword>
<dbReference type="EMBL" id="CALSDN010000001">
    <property type="protein sequence ID" value="CAH6718329.1"/>
    <property type="molecule type" value="Genomic_DNA"/>
</dbReference>
<proteinExistence type="predicted"/>
<dbReference type="Proteomes" id="UP001152531">
    <property type="component" value="Unassembled WGS sequence"/>
</dbReference>
<gene>
    <name evidence="1" type="ORF">CLIB1444_01S04324</name>
</gene>
<accession>A0ACA9Y0E0</accession>
<evidence type="ECO:0000313" key="1">
    <source>
        <dbReference type="EMBL" id="CAH6718329.1"/>
    </source>
</evidence>
<sequence>MFRTIIKNSVRSQVRRGYATSAYKPTKSLYAGIGLSLLTVPLIYGTISNEVKEKPKKKAAKKESASEAKEEPKEAVSESKEEQKESPKESETSETSENDKEPSAEDYEGAAYNPVTGEINWDCPCLGGMAHGPCGEEFKEAFACFVYSETEPKGIDCIKKFENMRTCFRRYPEHYKEQLEDEEQMEAEYNKEKVEIAAEPVESTKPAETVPSPVDDVTVETKA</sequence>
<organism evidence="1 2">
    <name type="scientific">[Candida] jaroonii</name>
    <dbReference type="NCBI Taxonomy" id="467808"/>
    <lineage>
        <taxon>Eukaryota</taxon>
        <taxon>Fungi</taxon>
        <taxon>Dikarya</taxon>
        <taxon>Ascomycota</taxon>
        <taxon>Saccharomycotina</taxon>
        <taxon>Pichiomycetes</taxon>
        <taxon>Debaryomycetaceae</taxon>
        <taxon>Yamadazyma</taxon>
    </lineage>
</organism>
<protein>
    <submittedName>
        <fullName evidence="1">Mitochondrial intermembrane space import and assembly protein 40</fullName>
    </submittedName>
</protein>
<name>A0ACA9Y0E0_9ASCO</name>
<evidence type="ECO:0000313" key="2">
    <source>
        <dbReference type="Proteomes" id="UP001152531"/>
    </source>
</evidence>